<dbReference type="GO" id="GO:0005524">
    <property type="term" value="F:ATP binding"/>
    <property type="evidence" value="ECO:0007669"/>
    <property type="project" value="UniProtKB-UniRule"/>
</dbReference>
<feature type="binding site" evidence="7">
    <location>
        <begin position="173"/>
        <end position="180"/>
    </location>
    <ligand>
        <name>ATP</name>
        <dbReference type="ChEBI" id="CHEBI:30616"/>
    </ligand>
</feature>
<dbReference type="FunFam" id="3.40.850.10:FF:000033">
    <property type="entry name" value="Kinesin-like protein KIN-12E"/>
    <property type="match status" value="1"/>
</dbReference>
<feature type="coiled-coil region" evidence="8">
    <location>
        <begin position="1229"/>
        <end position="1263"/>
    </location>
</feature>
<accession>A0A6I9U978</accession>
<dbReference type="Pfam" id="PF00225">
    <property type="entry name" value="Kinesin"/>
    <property type="match status" value="1"/>
</dbReference>
<feature type="coiled-coil region" evidence="8">
    <location>
        <begin position="1124"/>
        <end position="1165"/>
    </location>
</feature>
<dbReference type="FunCoup" id="A0A6I9U978">
    <property type="interactions" value="443"/>
</dbReference>
<keyword evidence="4 8" id="KW-0175">Coiled coil</keyword>
<feature type="coiled-coil region" evidence="8">
    <location>
        <begin position="587"/>
        <end position="634"/>
    </location>
</feature>
<evidence type="ECO:0000256" key="9">
    <source>
        <dbReference type="SAM" id="MobiDB-lite"/>
    </source>
</evidence>
<dbReference type="GO" id="GO:0003777">
    <property type="term" value="F:microtubule motor activity"/>
    <property type="evidence" value="ECO:0007669"/>
    <property type="project" value="InterPro"/>
</dbReference>
<feature type="compositionally biased region" description="Basic and acidic residues" evidence="9">
    <location>
        <begin position="952"/>
        <end position="962"/>
    </location>
</feature>
<evidence type="ECO:0000256" key="4">
    <source>
        <dbReference type="ARBA" id="ARBA00023054"/>
    </source>
</evidence>
<comment type="similarity">
    <text evidence="6">Belongs to the TRAFAC class myosin-kinesin ATPase superfamily. Kinesin family. KIN-12 subfamily.</text>
</comment>
<evidence type="ECO:0000259" key="10">
    <source>
        <dbReference type="PROSITE" id="PS50067"/>
    </source>
</evidence>
<feature type="coiled-coil region" evidence="8">
    <location>
        <begin position="703"/>
        <end position="748"/>
    </location>
</feature>
<evidence type="ECO:0000256" key="2">
    <source>
        <dbReference type="ARBA" id="ARBA00022741"/>
    </source>
</evidence>
<dbReference type="Proteomes" id="UP000504604">
    <property type="component" value="Linkage group LG9"/>
</dbReference>
<dbReference type="GO" id="GO:0005874">
    <property type="term" value="C:microtubule"/>
    <property type="evidence" value="ECO:0007669"/>
    <property type="project" value="UniProtKB-KW"/>
</dbReference>
<evidence type="ECO:0000256" key="3">
    <source>
        <dbReference type="ARBA" id="ARBA00022840"/>
    </source>
</evidence>
<dbReference type="GeneID" id="105171152"/>
<dbReference type="SUPFAM" id="SSF57997">
    <property type="entry name" value="Tropomyosin"/>
    <property type="match status" value="1"/>
</dbReference>
<dbReference type="GO" id="GO:0008017">
    <property type="term" value="F:microtubule binding"/>
    <property type="evidence" value="ECO:0007669"/>
    <property type="project" value="InterPro"/>
</dbReference>
<keyword evidence="11" id="KW-1185">Reference proteome</keyword>
<dbReference type="RefSeq" id="XP_011090480.1">
    <property type="nucleotide sequence ID" value="XM_011092178.2"/>
</dbReference>
<reference evidence="12" key="1">
    <citation type="submission" date="2025-08" db="UniProtKB">
        <authorList>
            <consortium name="RefSeq"/>
        </authorList>
    </citation>
    <scope>IDENTIFICATION</scope>
</reference>
<feature type="region of interest" description="Disordered" evidence="9">
    <location>
        <begin position="942"/>
        <end position="962"/>
    </location>
</feature>
<sequence length="1473" mass="166933">MPLFSESTTSAVKTRFGYHQNQQPDAADSGLALMKSSSTPDLFSKSASRDIFLLQSSCKDKSSKPDDVETTSCPATRSFEFREDPNFWKEHNVQVIIRLRPLSSSEISLQGHSRCVRQESSQTITWTGHPESRFTFDLVADESVSQEMLFKVAGLPMVENCVEGYNSCMFAYGQTGSGKTHTMLGDIEGGARRHSVNCGMTPRVFEYLFSRIQKEKDVRREEKLKFTCRCSFLEIYNEQILDLLDPSSVNLQIREDSKKGIYVENVTEVEVSSARDVIQQLIQGAANRKVAATNMNRASSRSHSVFTCIIESKWESQGVTHHRFARLNLVDLAGSERQKSSGAEGERLKEATNINKSLSTLGLVIMNLVSISNGKSQHVPYRDSKLTFLLQDSLGGNAKTIIIANISPSSCCSLETLSTLKFAQRAKFIKNHAIVNEDASGDVLALRLENQNLKKEVSRLRSLLNGGAESHDGDALSITFPGSPGSFKWDGYHGFSSPLISEKKMPHLHKKEYEVALVGALRREKDKDTALQALAAENQAALQLAKQREDEIQGLKMRLRFREAGIKRLEAVASGKISAETHLLKEREEHLKEIEVLRAQVDRNQEVTRFAMENLRLKEEIRRLKSFCEEGERERINEQITTLENKLLEALDWKLMHESEPANTQSDSNFLSFNQEPSSPWRTSINEENEFLRMQAIQNQSELDSLRKRLDFCVGEKEKLERHVNDLAKELEAERLSKEALAEEAQKGQTKLISLMNVPNVGQSETELKTMVDAIAAASQREAEAHEMAVFLSKENDELRMKLKVLIEDNNKLIDLYERAVAENSKKISNSSLNPQNDTIEDQNYHLTKVAEEKEQEMQGELEKLKCQLTEMHEENDKLLSLYEKAMQERDEFKRVIASGQHKNVDDEKGDFTCPEKLVEVDGGQCLGSGEASLSFENEYEREETGSVGPHVVDENKDLRSEDHPVPISESLLEESCLYEVHVQDDCSQCLIDSQTSNYCDSDEADRTSLAEVVRSDMPNSIEQNRTEIDELNEPEEQEESYKLTVNTSIRTLDASAESNEYDQDSHMNTVDPSAGTNLEIQENPPNTIAVHVCKDLSSIREKLVEAQAKLSYSAQTVTMFGSLERAMIEVDALSEKIRKLECNLQAKEQEFKYLKALSSELQEKKDLANKKLSAIKQSLTSFSSSVSYFEQREALARSRFNASSEHLTQKKEELTRLQLSRQEFMDALLKIKQAKTELEDSLENLRSKVEEENRKLESERVLFAIDNVEKPASELSQRNWQVTGNATALLKSEEEKTKLQNQIKLNKEKLRDVRKEAEAMTGKLGKIENEIQVLEVEVQKETLSVEEMNRKLQSIVQEKEILLEVQKNGKEEFESMILEYHQSLFEADLKEDEKKIMHQELLVESREIEGVQRAKAEATRRKAELLEAISCNTCFVSDKVEADLRNIQTSVVELNSILEQCGSMESQFSVNL</sequence>
<name>A0A6I9U978_SESIN</name>
<dbReference type="PANTHER" id="PTHR37739:SF14">
    <property type="entry name" value="KINESIN-LIKE PROTEIN KIN-12E"/>
    <property type="match status" value="1"/>
</dbReference>
<keyword evidence="3 7" id="KW-0067">ATP-binding</keyword>
<dbReference type="PROSITE" id="PS50067">
    <property type="entry name" value="KINESIN_MOTOR_2"/>
    <property type="match status" value="1"/>
</dbReference>
<evidence type="ECO:0000313" key="12">
    <source>
        <dbReference type="RefSeq" id="XP_011090480.1"/>
    </source>
</evidence>
<evidence type="ECO:0000256" key="1">
    <source>
        <dbReference type="ARBA" id="ARBA00022701"/>
    </source>
</evidence>
<organism evidence="11 12">
    <name type="scientific">Sesamum indicum</name>
    <name type="common">Oriental sesame</name>
    <name type="synonym">Sesamum orientale</name>
    <dbReference type="NCBI Taxonomy" id="4182"/>
    <lineage>
        <taxon>Eukaryota</taxon>
        <taxon>Viridiplantae</taxon>
        <taxon>Streptophyta</taxon>
        <taxon>Embryophyta</taxon>
        <taxon>Tracheophyta</taxon>
        <taxon>Spermatophyta</taxon>
        <taxon>Magnoliopsida</taxon>
        <taxon>eudicotyledons</taxon>
        <taxon>Gunneridae</taxon>
        <taxon>Pentapetalae</taxon>
        <taxon>asterids</taxon>
        <taxon>lamiids</taxon>
        <taxon>Lamiales</taxon>
        <taxon>Pedaliaceae</taxon>
        <taxon>Sesamum</taxon>
    </lineage>
</organism>
<dbReference type="GO" id="GO:0007018">
    <property type="term" value="P:microtubule-based movement"/>
    <property type="evidence" value="ECO:0007669"/>
    <property type="project" value="InterPro"/>
</dbReference>
<gene>
    <name evidence="12" type="primary">LOC105171152</name>
</gene>
<evidence type="ECO:0000256" key="8">
    <source>
        <dbReference type="SAM" id="Coils"/>
    </source>
</evidence>
<feature type="domain" description="Kinesin motor" evidence="10">
    <location>
        <begin position="92"/>
        <end position="429"/>
    </location>
</feature>
<protein>
    <submittedName>
        <fullName evidence="12">Kinesin-like protein KIN-12E</fullName>
    </submittedName>
</protein>
<evidence type="ECO:0000256" key="7">
    <source>
        <dbReference type="PROSITE-ProRule" id="PRU00283"/>
    </source>
</evidence>
<dbReference type="Gene3D" id="3.40.850.10">
    <property type="entry name" value="Kinesin motor domain"/>
    <property type="match status" value="1"/>
</dbReference>
<keyword evidence="2 7" id="KW-0547">Nucleotide-binding</keyword>
<dbReference type="PANTHER" id="PTHR37739">
    <property type="entry name" value="KINESIN-LIKE PROTEIN KIN-12D"/>
    <property type="match status" value="1"/>
</dbReference>
<feature type="coiled-coil region" evidence="8">
    <location>
        <begin position="1290"/>
        <end position="1366"/>
    </location>
</feature>
<dbReference type="InParanoid" id="A0A6I9U978"/>
<evidence type="ECO:0000313" key="11">
    <source>
        <dbReference type="Proteomes" id="UP000504604"/>
    </source>
</evidence>
<dbReference type="SUPFAM" id="SSF52540">
    <property type="entry name" value="P-loop containing nucleoside triphosphate hydrolases"/>
    <property type="match status" value="1"/>
</dbReference>
<dbReference type="InterPro" id="IPR027417">
    <property type="entry name" value="P-loop_NTPase"/>
</dbReference>
<dbReference type="PROSITE" id="PS00411">
    <property type="entry name" value="KINESIN_MOTOR_1"/>
    <property type="match status" value="1"/>
</dbReference>
<dbReference type="InterPro" id="IPR019821">
    <property type="entry name" value="Kinesin_motor_CS"/>
</dbReference>
<dbReference type="OrthoDB" id="3176171at2759"/>
<feature type="coiled-coil region" evidence="8">
    <location>
        <begin position="848"/>
        <end position="889"/>
    </location>
</feature>
<evidence type="ECO:0000256" key="6">
    <source>
        <dbReference type="ARBA" id="ARBA00034488"/>
    </source>
</evidence>
<dbReference type="InterPro" id="IPR036961">
    <property type="entry name" value="Kinesin_motor_dom_sf"/>
</dbReference>
<dbReference type="SMART" id="SM00129">
    <property type="entry name" value="KISc"/>
    <property type="match status" value="1"/>
</dbReference>
<keyword evidence="1" id="KW-0493">Microtubule</keyword>
<feature type="coiled-coil region" evidence="8">
    <location>
        <begin position="436"/>
        <end position="463"/>
    </location>
</feature>
<dbReference type="InterPro" id="IPR044986">
    <property type="entry name" value="KIF15/KIN-12"/>
</dbReference>
<dbReference type="PRINTS" id="PR00380">
    <property type="entry name" value="KINESINHEAVY"/>
</dbReference>
<evidence type="ECO:0000256" key="5">
    <source>
        <dbReference type="ARBA" id="ARBA00023175"/>
    </source>
</evidence>
<dbReference type="InterPro" id="IPR001752">
    <property type="entry name" value="Kinesin_motor_dom"/>
</dbReference>
<dbReference type="KEGG" id="sind:105171152"/>
<keyword evidence="5 7" id="KW-0505">Motor protein</keyword>
<proteinExistence type="inferred from homology"/>